<dbReference type="EMBL" id="PGCL01000003">
    <property type="protein sequence ID" value="TAJ44013.1"/>
    <property type="molecule type" value="Genomic_DNA"/>
</dbReference>
<dbReference type="Proteomes" id="UP000292580">
    <property type="component" value="Unassembled WGS sequence"/>
</dbReference>
<proteinExistence type="predicted"/>
<dbReference type="OrthoDB" id="105865at2157"/>
<comment type="caution">
    <text evidence="1">The sequence shown here is derived from an EMBL/GenBank/DDBJ whole genome shotgun (WGS) entry which is preliminary data.</text>
</comment>
<evidence type="ECO:0000313" key="1">
    <source>
        <dbReference type="EMBL" id="TAJ44013.1"/>
    </source>
</evidence>
<reference evidence="1 2" key="1">
    <citation type="submission" date="2017-11" db="EMBL/GenBank/DDBJ databases">
        <title>Isolation and Characterization of Methanofollis Species from Methane Seep Offshore SW Taiwan.</title>
        <authorList>
            <person name="Teng N.-H."/>
            <person name="Lai M.-C."/>
            <person name="Chen S.-C."/>
        </authorList>
    </citation>
    <scope>NUCLEOTIDE SEQUENCE [LARGE SCALE GENOMIC DNA]</scope>
    <source>
        <strain evidence="1 2">FWC-SCC2</strain>
    </source>
</reference>
<keyword evidence="2" id="KW-1185">Reference proteome</keyword>
<gene>
    <name evidence="1" type="ORF">CUJ86_08185</name>
</gene>
<protein>
    <submittedName>
        <fullName evidence="1">Uncharacterized protein</fullName>
    </submittedName>
</protein>
<accession>A0A483CXJ0</accession>
<evidence type="ECO:0000313" key="2">
    <source>
        <dbReference type="Proteomes" id="UP000292580"/>
    </source>
</evidence>
<dbReference type="RefSeq" id="WP_130647077.1">
    <property type="nucleotide sequence ID" value="NZ_PGCL01000003.1"/>
</dbReference>
<organism evidence="1 2">
    <name type="scientific">Methanofollis fontis</name>
    <dbReference type="NCBI Taxonomy" id="2052832"/>
    <lineage>
        <taxon>Archaea</taxon>
        <taxon>Methanobacteriati</taxon>
        <taxon>Methanobacteriota</taxon>
        <taxon>Stenosarchaea group</taxon>
        <taxon>Methanomicrobia</taxon>
        <taxon>Methanomicrobiales</taxon>
        <taxon>Methanomicrobiaceae</taxon>
        <taxon>Methanofollis</taxon>
    </lineage>
</organism>
<dbReference type="AlphaFoldDB" id="A0A483CXJ0"/>
<name>A0A483CXJ0_9EURY</name>
<sequence>MPGGDDSPAAYITCAGRSGWAMLNTYHAVLKGTAFRPRQVHILADPLCADAVPLIMGFELISGRYGIDAPVTIHETAPDDHRGAGMLVLSLVRDLIAEGYTIGIGITAGRKATIAAISFALAREGIMPDHLYYLGLKKGEGIARPYPMIPLHLQALHDLAEGWE</sequence>